<keyword evidence="3" id="KW-1185">Reference proteome</keyword>
<feature type="signal peptide" evidence="1">
    <location>
        <begin position="1"/>
        <end position="23"/>
    </location>
</feature>
<evidence type="ECO:0000313" key="2">
    <source>
        <dbReference type="EMBL" id="TWT65922.1"/>
    </source>
</evidence>
<reference evidence="2 3" key="1">
    <citation type="submission" date="2019-02" db="EMBL/GenBank/DDBJ databases">
        <title>Deep-cultivation of Planctomycetes and their phenomic and genomic characterization uncovers novel biology.</title>
        <authorList>
            <person name="Wiegand S."/>
            <person name="Jogler M."/>
            <person name="Boedeker C."/>
            <person name="Pinto D."/>
            <person name="Vollmers J."/>
            <person name="Rivas-Marin E."/>
            <person name="Kohn T."/>
            <person name="Peeters S.H."/>
            <person name="Heuer A."/>
            <person name="Rast P."/>
            <person name="Oberbeckmann S."/>
            <person name="Bunk B."/>
            <person name="Jeske O."/>
            <person name="Meyerdierks A."/>
            <person name="Storesund J.E."/>
            <person name="Kallscheuer N."/>
            <person name="Luecker S."/>
            <person name="Lage O.M."/>
            <person name="Pohl T."/>
            <person name="Merkel B.J."/>
            <person name="Hornburger P."/>
            <person name="Mueller R.-W."/>
            <person name="Bruemmer F."/>
            <person name="Labrenz M."/>
            <person name="Spormann A.M."/>
            <person name="Op Den Camp H."/>
            <person name="Overmann J."/>
            <person name="Amann R."/>
            <person name="Jetten M.S.M."/>
            <person name="Mascher T."/>
            <person name="Medema M.H."/>
            <person name="Devos D.P."/>
            <person name="Kaster A.-K."/>
            <person name="Ovreas L."/>
            <person name="Rohde M."/>
            <person name="Galperin M.Y."/>
            <person name="Jogler C."/>
        </authorList>
    </citation>
    <scope>NUCLEOTIDE SEQUENCE [LARGE SCALE GENOMIC DNA]</scope>
    <source>
        <strain evidence="2 3">Pla123a</strain>
    </source>
</reference>
<name>A0A5C5XWB6_9BACT</name>
<evidence type="ECO:0000256" key="1">
    <source>
        <dbReference type="SAM" id="SignalP"/>
    </source>
</evidence>
<protein>
    <recommendedName>
        <fullName evidence="4">SLA1 homology domain-containing protein</fullName>
    </recommendedName>
</protein>
<evidence type="ECO:0000313" key="3">
    <source>
        <dbReference type="Proteomes" id="UP000318478"/>
    </source>
</evidence>
<dbReference type="EMBL" id="SJPO01000018">
    <property type="protein sequence ID" value="TWT65922.1"/>
    <property type="molecule type" value="Genomic_DNA"/>
</dbReference>
<organism evidence="2 3">
    <name type="scientific">Posidoniimonas polymericola</name>
    <dbReference type="NCBI Taxonomy" id="2528002"/>
    <lineage>
        <taxon>Bacteria</taxon>
        <taxon>Pseudomonadati</taxon>
        <taxon>Planctomycetota</taxon>
        <taxon>Planctomycetia</taxon>
        <taxon>Pirellulales</taxon>
        <taxon>Lacipirellulaceae</taxon>
        <taxon>Posidoniimonas</taxon>
    </lineage>
</organism>
<dbReference type="AlphaFoldDB" id="A0A5C5XWB6"/>
<keyword evidence="1" id="KW-0732">Signal</keyword>
<proteinExistence type="predicted"/>
<gene>
    <name evidence="2" type="ORF">Pla123a_48330</name>
</gene>
<dbReference type="RefSeq" id="WP_146591782.1">
    <property type="nucleotide sequence ID" value="NZ_SJPO01000018.1"/>
</dbReference>
<sequence precursor="true">MPRSLTAALLATLCGLTAAATDAAEYNLTPSAKAGQAYQVEVQLKVGGDLTVRDLDAAPATQKEGEEQAEGPVRKLPMSVEGRLAYEEAPLAEKQTARHYSVAMATIKVGDGGKTPNLTDGRRLVVAEQTPQGVKLACPNGPLTREQLDLIDVVGGTPFLDGLLPGESLPEGKAWAVDGEVMGALLGLDSVSVCEISNVIDEGTAGYVKFQVAGVVHGEVEGATTEFDIRGLGLFDRHASCVTRLNLAIKEKRSLGPATPGFVGVAKINIKRDPISKPEFLIADALAAAKGQTDANLVLPSQDLGFEFQHDRSWFVASAGGPRVSLRRMHEGALVAQATITRLPSKAGVEPSLKQFEADVRSSIGGAFSELISAGEWTNQAGCGCLGVIARGKVDDIELEHRHYLVRSPGDGRTVSLVVTLAAGDLAAVADADKLLADAARPLGSAVAQKATNKK</sequence>
<accession>A0A5C5XWB6</accession>
<dbReference type="Proteomes" id="UP000318478">
    <property type="component" value="Unassembled WGS sequence"/>
</dbReference>
<comment type="caution">
    <text evidence="2">The sequence shown here is derived from an EMBL/GenBank/DDBJ whole genome shotgun (WGS) entry which is preliminary data.</text>
</comment>
<feature type="chain" id="PRO_5023105308" description="SLA1 homology domain-containing protein" evidence="1">
    <location>
        <begin position="24"/>
        <end position="455"/>
    </location>
</feature>
<evidence type="ECO:0008006" key="4">
    <source>
        <dbReference type="Google" id="ProtNLM"/>
    </source>
</evidence>
<dbReference type="OrthoDB" id="280947at2"/>